<keyword evidence="2" id="KW-1185">Reference proteome</keyword>
<dbReference type="NCBIfam" id="NF047436">
    <property type="entry name" value="LA_2272_repeat"/>
    <property type="match status" value="1"/>
</dbReference>
<accession>A0A562T809</accession>
<dbReference type="InterPro" id="IPR058093">
    <property type="entry name" value="LA_2272-like"/>
</dbReference>
<keyword evidence="1" id="KW-0121">Carboxypeptidase</keyword>
<name>A0A562T809_CHIJA</name>
<protein>
    <submittedName>
        <fullName evidence="1">Carboxypeptidase-like protein</fullName>
    </submittedName>
</protein>
<comment type="caution">
    <text evidence="1">The sequence shown here is derived from an EMBL/GenBank/DDBJ whole genome shotgun (WGS) entry which is preliminary data.</text>
</comment>
<keyword evidence="1" id="KW-0645">Protease</keyword>
<evidence type="ECO:0000313" key="2">
    <source>
        <dbReference type="Proteomes" id="UP000316778"/>
    </source>
</evidence>
<dbReference type="GO" id="GO:0004180">
    <property type="term" value="F:carboxypeptidase activity"/>
    <property type="evidence" value="ECO:0007669"/>
    <property type="project" value="UniProtKB-KW"/>
</dbReference>
<dbReference type="InterPro" id="IPR008969">
    <property type="entry name" value="CarboxyPept-like_regulatory"/>
</dbReference>
<evidence type="ECO:0000313" key="1">
    <source>
        <dbReference type="EMBL" id="TWI89318.1"/>
    </source>
</evidence>
<dbReference type="SUPFAM" id="SSF49464">
    <property type="entry name" value="Carboxypeptidase regulatory domain-like"/>
    <property type="match status" value="1"/>
</dbReference>
<organism evidence="1 2">
    <name type="scientific">Chitinophaga japonensis</name>
    <name type="common">Flexibacter japonensis</name>
    <dbReference type="NCBI Taxonomy" id="104662"/>
    <lineage>
        <taxon>Bacteria</taxon>
        <taxon>Pseudomonadati</taxon>
        <taxon>Bacteroidota</taxon>
        <taxon>Chitinophagia</taxon>
        <taxon>Chitinophagales</taxon>
        <taxon>Chitinophagaceae</taxon>
        <taxon>Chitinophaga</taxon>
    </lineage>
</organism>
<keyword evidence="1" id="KW-0378">Hydrolase</keyword>
<sequence>MQVLNEIGRQGGFHFSYTSDAVRNDSLVTLAARDKPVRQVLDMLLGPGLRYREVGDHIIIQRTAPDLSRSYTVSGYVKDRETGMTVVNATVYEKQQFISTLTNDQGFFRLRLKSNEKYAAAITVSKDLYRDTTLTVHAGQDQEMAVTIRQAQPVMLAPVEVSVEKTWLGKFILSSKQRMQSLNLSRFFADKPFQYSLVPGLGTHGKLDAQVINKFSVNTVGGYAYGLNGFEIGSVFNIDKKDAKGFQAAGVFNMVGGEVNGVQLAGVHNFALDTVEGFQAAGVFNVVKGSVKGAQMAGVFNMAGDSIRGLQAAGVFNIAEKKVNGAQMAGIFNRADHSVKGFQAAGAGNISSGEVRGLQVAGIFNYAGHLKGTQIGIVNIADTSSGYSIGLLNIVRKGGYYRLAIYANEVTLLNLAFKSGSPRLYGILTGGLHPVYNKRAFTLGYGLGREWPFTEKLSLTTELTSHNLYLGEWDRSALLLRLQPALNYRLGKYCTLFAGPVLSIYSAQGTVPKTGYRQNDPGVIGWSAGISLF</sequence>
<dbReference type="AlphaFoldDB" id="A0A562T809"/>
<dbReference type="Proteomes" id="UP000316778">
    <property type="component" value="Unassembled WGS sequence"/>
</dbReference>
<gene>
    <name evidence="1" type="ORF">LX66_3414</name>
</gene>
<dbReference type="EMBL" id="VLLG01000003">
    <property type="protein sequence ID" value="TWI89318.1"/>
    <property type="molecule type" value="Genomic_DNA"/>
</dbReference>
<dbReference type="Gene3D" id="2.60.40.1120">
    <property type="entry name" value="Carboxypeptidase-like, regulatory domain"/>
    <property type="match status" value="1"/>
</dbReference>
<reference evidence="1 2" key="1">
    <citation type="journal article" date="2013" name="Stand. Genomic Sci.">
        <title>Genomic Encyclopedia of Type Strains, Phase I: The one thousand microbial genomes (KMG-I) project.</title>
        <authorList>
            <person name="Kyrpides N.C."/>
            <person name="Woyke T."/>
            <person name="Eisen J.A."/>
            <person name="Garrity G."/>
            <person name="Lilburn T.G."/>
            <person name="Beck B.J."/>
            <person name="Whitman W.B."/>
            <person name="Hugenholtz P."/>
            <person name="Klenk H.P."/>
        </authorList>
    </citation>
    <scope>NUCLEOTIDE SEQUENCE [LARGE SCALE GENOMIC DNA]</scope>
    <source>
        <strain evidence="1 2">DSM 13484</strain>
    </source>
</reference>
<proteinExistence type="predicted"/>